<dbReference type="EMBL" id="JAMZEK010000004">
    <property type="protein sequence ID" value="MCP1375847.1"/>
    <property type="molecule type" value="Genomic_DNA"/>
</dbReference>
<proteinExistence type="predicted"/>
<evidence type="ECO:0008006" key="4">
    <source>
        <dbReference type="Google" id="ProtNLM"/>
    </source>
</evidence>
<keyword evidence="1" id="KW-0472">Membrane</keyword>
<dbReference type="RefSeq" id="WP_253568607.1">
    <property type="nucleotide sequence ID" value="NZ_JAMZEK010000004.1"/>
</dbReference>
<name>A0ABT1FEN2_9GAMM</name>
<dbReference type="Proteomes" id="UP001204615">
    <property type="component" value="Unassembled WGS sequence"/>
</dbReference>
<keyword evidence="1" id="KW-1133">Transmembrane helix</keyword>
<evidence type="ECO:0000313" key="2">
    <source>
        <dbReference type="EMBL" id="MCP1375847.1"/>
    </source>
</evidence>
<protein>
    <recommendedName>
        <fullName evidence="4">SGNH/GDSL hydrolase family protein</fullName>
    </recommendedName>
</protein>
<organism evidence="2 3">
    <name type="scientific">Dyella lutea</name>
    <dbReference type="NCBI Taxonomy" id="2950441"/>
    <lineage>
        <taxon>Bacteria</taxon>
        <taxon>Pseudomonadati</taxon>
        <taxon>Pseudomonadota</taxon>
        <taxon>Gammaproteobacteria</taxon>
        <taxon>Lysobacterales</taxon>
        <taxon>Rhodanobacteraceae</taxon>
        <taxon>Dyella</taxon>
    </lineage>
</organism>
<gene>
    <name evidence="2" type="ORF">NC595_17495</name>
</gene>
<keyword evidence="3" id="KW-1185">Reference proteome</keyword>
<feature type="transmembrane region" description="Helical" evidence="1">
    <location>
        <begin position="28"/>
        <end position="47"/>
    </location>
</feature>
<reference evidence="2 3" key="1">
    <citation type="submission" date="2022-06" db="EMBL/GenBank/DDBJ databases">
        <title>Dyella sp. Sa strain:Sa Genome sequencing.</title>
        <authorList>
            <person name="Park S."/>
        </authorList>
    </citation>
    <scope>NUCLEOTIDE SEQUENCE [LARGE SCALE GENOMIC DNA]</scope>
    <source>
        <strain evidence="2 3">Sa</strain>
    </source>
</reference>
<keyword evidence="1" id="KW-0812">Transmembrane</keyword>
<evidence type="ECO:0000256" key="1">
    <source>
        <dbReference type="SAM" id="Phobius"/>
    </source>
</evidence>
<sequence length="369" mass="41324">MRQTASDRPGVAQPVPERDIPDRPWGRIWFGALALALLLTAGWEWHWRAFGVTPSYRNSNGQWAQQRRRIDAGEGDALVFIGSSRTLFDMQLPVWKRVTGEQPIQLSLEGTSALPALEDLAADPAFHGRVMVGVTSSLFFSGFAYRGDAIRDWRKESPSARIGTWLSMHFVEPYVAFYDPDYALETVLARQPWPVRPGTHPHMSVRKLSLSGEDRNTYLWPKVAEDVPYRDLARRIWAQSWQLPPPPMLDTPAKVRAVADAQIARAVAAVKQLRAHGARVVFVRQPVAGPYLAFEDRVEPPALTWQVLLQRTGAPGISFADHAELQGFEPPEWSHLSRPDAERYTARLAPMVERAFAGEPSVQALAAQP</sequence>
<comment type="caution">
    <text evidence="2">The sequence shown here is derived from an EMBL/GenBank/DDBJ whole genome shotgun (WGS) entry which is preliminary data.</text>
</comment>
<evidence type="ECO:0000313" key="3">
    <source>
        <dbReference type="Proteomes" id="UP001204615"/>
    </source>
</evidence>
<accession>A0ABT1FEN2</accession>